<evidence type="ECO:0000256" key="4">
    <source>
        <dbReference type="ARBA" id="ARBA00022272"/>
    </source>
</evidence>
<accession>A0ABY8AU28</accession>
<comment type="catalytic activity">
    <reaction evidence="1 9">
        <text>N-(5-phospho-beta-D-ribosyl)anthranilate = 1-(2-carboxyphenylamino)-1-deoxy-D-ribulose 5-phosphate</text>
        <dbReference type="Rhea" id="RHEA:21540"/>
        <dbReference type="ChEBI" id="CHEBI:18277"/>
        <dbReference type="ChEBI" id="CHEBI:58613"/>
        <dbReference type="EC" id="5.3.1.24"/>
    </reaction>
</comment>
<evidence type="ECO:0000256" key="8">
    <source>
        <dbReference type="ARBA" id="ARBA00023235"/>
    </source>
</evidence>
<evidence type="ECO:0000256" key="3">
    <source>
        <dbReference type="ARBA" id="ARBA00012572"/>
    </source>
</evidence>
<keyword evidence="6 9" id="KW-0822">Tryptophan biosynthesis</keyword>
<dbReference type="NCBIfam" id="NF002298">
    <property type="entry name" value="PRK01222.1-4"/>
    <property type="match status" value="1"/>
</dbReference>
<dbReference type="Gene3D" id="3.20.20.70">
    <property type="entry name" value="Aldolase class I"/>
    <property type="match status" value="1"/>
</dbReference>
<keyword evidence="8 9" id="KW-0413">Isomerase</keyword>
<evidence type="ECO:0000256" key="7">
    <source>
        <dbReference type="ARBA" id="ARBA00023141"/>
    </source>
</evidence>
<evidence type="ECO:0000256" key="6">
    <source>
        <dbReference type="ARBA" id="ARBA00022822"/>
    </source>
</evidence>
<dbReference type="CDD" id="cd00405">
    <property type="entry name" value="PRAI"/>
    <property type="match status" value="1"/>
</dbReference>
<dbReference type="RefSeq" id="WP_275089894.1">
    <property type="nucleotide sequence ID" value="NZ_CP119078.1"/>
</dbReference>
<evidence type="ECO:0000313" key="11">
    <source>
        <dbReference type="EMBL" id="WED44078.1"/>
    </source>
</evidence>
<dbReference type="Proteomes" id="UP001222087">
    <property type="component" value="Chromosome"/>
</dbReference>
<keyword evidence="5 9" id="KW-0028">Amino-acid biosynthesis</keyword>
<gene>
    <name evidence="9" type="primary">trpF</name>
    <name evidence="11" type="ORF">PXX05_04630</name>
</gene>
<dbReference type="SUPFAM" id="SSF51366">
    <property type="entry name" value="Ribulose-phoshate binding barrel"/>
    <property type="match status" value="1"/>
</dbReference>
<dbReference type="InterPro" id="IPR011060">
    <property type="entry name" value="RibuloseP-bd_barrel"/>
</dbReference>
<evidence type="ECO:0000313" key="12">
    <source>
        <dbReference type="Proteomes" id="UP001222087"/>
    </source>
</evidence>
<dbReference type="HAMAP" id="MF_00135">
    <property type="entry name" value="PRAI"/>
    <property type="match status" value="1"/>
</dbReference>
<evidence type="ECO:0000256" key="2">
    <source>
        <dbReference type="ARBA" id="ARBA00004664"/>
    </source>
</evidence>
<dbReference type="GO" id="GO:0004640">
    <property type="term" value="F:phosphoribosylanthranilate isomerase activity"/>
    <property type="evidence" value="ECO:0007669"/>
    <property type="project" value="UniProtKB-EC"/>
</dbReference>
<comment type="similarity">
    <text evidence="9">Belongs to the TrpF family.</text>
</comment>
<evidence type="ECO:0000256" key="1">
    <source>
        <dbReference type="ARBA" id="ARBA00001164"/>
    </source>
</evidence>
<evidence type="ECO:0000256" key="9">
    <source>
        <dbReference type="HAMAP-Rule" id="MF_00135"/>
    </source>
</evidence>
<dbReference type="InterPro" id="IPR013785">
    <property type="entry name" value="Aldolase_TIM"/>
</dbReference>
<dbReference type="Pfam" id="PF00697">
    <property type="entry name" value="PRAI"/>
    <property type="match status" value="1"/>
</dbReference>
<name>A0ABY8AU28_9GAMM</name>
<dbReference type="InterPro" id="IPR001240">
    <property type="entry name" value="PRAI_dom"/>
</dbReference>
<comment type="pathway">
    <text evidence="2 9">Amino-acid biosynthesis; L-tryptophan biosynthesis; L-tryptophan from chorismate: step 3/5.</text>
</comment>
<keyword evidence="7 9" id="KW-0057">Aromatic amino acid biosynthesis</keyword>
<sequence>MTQKRVRIKMCGMMREQDIAHAVALGVDAIGLIFYPKSPRCVSVEDAKILVQNAPVFLDIVAVLVNPLPSLVEQITHELPIQYLQFHGDEAPEFCTQFNKPFIKAIRANSRDFIDEQCAKHRHASAILLDTPSPVHGGTGQVFDWTVIPENIKKPLILAGGLSASNIRKAVTGRSVYAVDVCSGVEASPGIKDHNKMSQFVNALWGEV</sequence>
<protein>
    <recommendedName>
        <fullName evidence="4 9">N-(5'-phosphoribosyl)anthranilate isomerase</fullName>
        <shortName evidence="9">PRAI</shortName>
        <ecNumber evidence="3 9">5.3.1.24</ecNumber>
    </recommendedName>
</protein>
<proteinExistence type="inferred from homology"/>
<organism evidence="11 12">
    <name type="scientific">Legionella cardiaca</name>
    <dbReference type="NCBI Taxonomy" id="1071983"/>
    <lineage>
        <taxon>Bacteria</taxon>
        <taxon>Pseudomonadati</taxon>
        <taxon>Pseudomonadota</taxon>
        <taxon>Gammaproteobacteria</taxon>
        <taxon>Legionellales</taxon>
        <taxon>Legionellaceae</taxon>
        <taxon>Legionella</taxon>
    </lineage>
</organism>
<feature type="domain" description="N-(5'phosphoribosyl) anthranilate isomerase (PRAI)" evidence="10">
    <location>
        <begin position="9"/>
        <end position="202"/>
    </location>
</feature>
<dbReference type="EMBL" id="CP119078">
    <property type="protein sequence ID" value="WED44078.1"/>
    <property type="molecule type" value="Genomic_DNA"/>
</dbReference>
<dbReference type="PANTHER" id="PTHR42894:SF1">
    <property type="entry name" value="N-(5'-PHOSPHORIBOSYL)ANTHRANILATE ISOMERASE"/>
    <property type="match status" value="1"/>
</dbReference>
<dbReference type="InterPro" id="IPR044643">
    <property type="entry name" value="TrpF_fam"/>
</dbReference>
<evidence type="ECO:0000259" key="10">
    <source>
        <dbReference type="Pfam" id="PF00697"/>
    </source>
</evidence>
<dbReference type="EC" id="5.3.1.24" evidence="3 9"/>
<evidence type="ECO:0000256" key="5">
    <source>
        <dbReference type="ARBA" id="ARBA00022605"/>
    </source>
</evidence>
<dbReference type="PANTHER" id="PTHR42894">
    <property type="entry name" value="N-(5'-PHOSPHORIBOSYL)ANTHRANILATE ISOMERASE"/>
    <property type="match status" value="1"/>
</dbReference>
<keyword evidence="12" id="KW-1185">Reference proteome</keyword>
<reference evidence="11 12" key="1">
    <citation type="submission" date="2023-02" db="EMBL/GenBank/DDBJ databases">
        <title>Genome Sequence of L. cardiaca H63T.</title>
        <authorList>
            <person name="Lopez A.E."/>
            <person name="Cianciotto N.P."/>
        </authorList>
    </citation>
    <scope>NUCLEOTIDE SEQUENCE [LARGE SCALE GENOMIC DNA]</scope>
    <source>
        <strain evidence="11 12">H63</strain>
    </source>
</reference>